<feature type="domain" description="RCK C-terminal" evidence="5">
    <location>
        <begin position="123"/>
        <end position="208"/>
    </location>
</feature>
<accession>A0A4Q8L221</accession>
<dbReference type="PANTHER" id="PTHR38445">
    <property type="entry name" value="HTH-TYPE TRANSCRIPTIONAL REPRESSOR YTRA"/>
    <property type="match status" value="1"/>
</dbReference>
<keyword evidence="1" id="KW-0805">Transcription regulation</keyword>
<proteinExistence type="predicted"/>
<gene>
    <name evidence="6" type="ORF">EXW74_04140</name>
</gene>
<feature type="domain" description="HTH gntR-type" evidence="4">
    <location>
        <begin position="9"/>
        <end position="77"/>
    </location>
</feature>
<dbReference type="GO" id="GO:0003700">
    <property type="term" value="F:DNA-binding transcription factor activity"/>
    <property type="evidence" value="ECO:0007669"/>
    <property type="project" value="InterPro"/>
</dbReference>
<organism evidence="6 7">
    <name type="scientific">Streptococcus parasuis</name>
    <dbReference type="NCBI Taxonomy" id="1501662"/>
    <lineage>
        <taxon>Bacteria</taxon>
        <taxon>Bacillati</taxon>
        <taxon>Bacillota</taxon>
        <taxon>Bacilli</taxon>
        <taxon>Lactobacillales</taxon>
        <taxon>Streptococcaceae</taxon>
        <taxon>Streptococcus</taxon>
    </lineage>
</organism>
<dbReference type="AlphaFoldDB" id="A0A4Q8L221"/>
<dbReference type="OrthoDB" id="226679at2"/>
<protein>
    <submittedName>
        <fullName evidence="6">GntR family transcriptional regulator</fullName>
    </submittedName>
</protein>
<dbReference type="Proteomes" id="UP000291525">
    <property type="component" value="Unassembled WGS sequence"/>
</dbReference>
<dbReference type="RefSeq" id="WP_130554829.1">
    <property type="nucleotide sequence ID" value="NZ_SHGT01000017.1"/>
</dbReference>
<evidence type="ECO:0000256" key="3">
    <source>
        <dbReference type="ARBA" id="ARBA00023163"/>
    </source>
</evidence>
<dbReference type="InterPro" id="IPR036721">
    <property type="entry name" value="RCK_C_sf"/>
</dbReference>
<evidence type="ECO:0000259" key="5">
    <source>
        <dbReference type="PROSITE" id="PS51202"/>
    </source>
</evidence>
<keyword evidence="2" id="KW-0238">DNA-binding</keyword>
<dbReference type="InterPro" id="IPR036388">
    <property type="entry name" value="WH-like_DNA-bd_sf"/>
</dbReference>
<dbReference type="Gene3D" id="1.10.10.10">
    <property type="entry name" value="Winged helix-like DNA-binding domain superfamily/Winged helix DNA-binding domain"/>
    <property type="match status" value="1"/>
</dbReference>
<dbReference type="GO" id="GO:0008324">
    <property type="term" value="F:monoatomic cation transmembrane transporter activity"/>
    <property type="evidence" value="ECO:0007669"/>
    <property type="project" value="InterPro"/>
</dbReference>
<dbReference type="InterPro" id="IPR000524">
    <property type="entry name" value="Tscrpt_reg_HTH_GntR"/>
</dbReference>
<dbReference type="GO" id="GO:0003677">
    <property type="term" value="F:DNA binding"/>
    <property type="evidence" value="ECO:0007669"/>
    <property type="project" value="UniProtKB-KW"/>
</dbReference>
<reference evidence="6 7" key="1">
    <citation type="submission" date="2019-02" db="EMBL/GenBank/DDBJ databases">
        <title>First genome of the species Streptococcus parasuis.</title>
        <authorList>
            <person name="Stevens M.J.A."/>
            <person name="Stephan R."/>
        </authorList>
    </citation>
    <scope>NUCLEOTIDE SEQUENCE [LARGE SCALE GENOMIC DNA]</scope>
    <source>
        <strain evidence="6 7">4253</strain>
    </source>
</reference>
<dbReference type="InterPro" id="IPR006037">
    <property type="entry name" value="RCK_C"/>
</dbReference>
<dbReference type="PROSITE" id="PS51202">
    <property type="entry name" value="RCK_C"/>
    <property type="match status" value="1"/>
</dbReference>
<keyword evidence="3" id="KW-0804">Transcription</keyword>
<dbReference type="SUPFAM" id="SSF46785">
    <property type="entry name" value="Winged helix' DNA-binding domain"/>
    <property type="match status" value="1"/>
</dbReference>
<dbReference type="PANTHER" id="PTHR38445:SF9">
    <property type="entry name" value="HTH-TYPE TRANSCRIPTIONAL REPRESSOR YTRA"/>
    <property type="match status" value="1"/>
</dbReference>
<evidence type="ECO:0000313" key="6">
    <source>
        <dbReference type="EMBL" id="TAA13643.1"/>
    </source>
</evidence>
<dbReference type="GO" id="GO:0006813">
    <property type="term" value="P:potassium ion transport"/>
    <property type="evidence" value="ECO:0007669"/>
    <property type="project" value="InterPro"/>
</dbReference>
<evidence type="ECO:0000256" key="1">
    <source>
        <dbReference type="ARBA" id="ARBA00023015"/>
    </source>
</evidence>
<sequence>MPNRKMVKASKYQQIAVGVAQRIVSGEFKVGERIKSRSTLASMFGVSPETTRKALNILADLKIVSVKHGSGAIVLSKEKAQDFLDNFEMTNSLATQKDRILEKMDQQELILKELRGMVSIYLDQTKRVKKKYPLEPYGLKLTSDSDLLGKQLTEIRVWHHTGAVIVGIERNEDLLIAPSPYQTLEKDDLVYFVGEEESYTRMKNLFNLHEKQKSAK</sequence>
<dbReference type="Pfam" id="PF00392">
    <property type="entry name" value="GntR"/>
    <property type="match status" value="1"/>
</dbReference>
<dbReference type="Gene3D" id="3.30.70.1450">
    <property type="entry name" value="Regulator of K+ conductance, C-terminal domain"/>
    <property type="match status" value="1"/>
</dbReference>
<evidence type="ECO:0000259" key="4">
    <source>
        <dbReference type="PROSITE" id="PS50949"/>
    </source>
</evidence>
<dbReference type="Pfam" id="PF02080">
    <property type="entry name" value="TrkA_C"/>
    <property type="match status" value="1"/>
</dbReference>
<dbReference type="InterPro" id="IPR036390">
    <property type="entry name" value="WH_DNA-bd_sf"/>
</dbReference>
<name>A0A4Q8L221_9STRE</name>
<evidence type="ECO:0000313" key="7">
    <source>
        <dbReference type="Proteomes" id="UP000291525"/>
    </source>
</evidence>
<dbReference type="CDD" id="cd07377">
    <property type="entry name" value="WHTH_GntR"/>
    <property type="match status" value="1"/>
</dbReference>
<dbReference type="PROSITE" id="PS50949">
    <property type="entry name" value="HTH_GNTR"/>
    <property type="match status" value="1"/>
</dbReference>
<dbReference type="SUPFAM" id="SSF116726">
    <property type="entry name" value="TrkA C-terminal domain-like"/>
    <property type="match status" value="1"/>
</dbReference>
<dbReference type="EMBL" id="SHGT01000017">
    <property type="protein sequence ID" value="TAA13643.1"/>
    <property type="molecule type" value="Genomic_DNA"/>
</dbReference>
<comment type="caution">
    <text evidence="6">The sequence shown here is derived from an EMBL/GenBank/DDBJ whole genome shotgun (WGS) entry which is preliminary data.</text>
</comment>
<evidence type="ECO:0000256" key="2">
    <source>
        <dbReference type="ARBA" id="ARBA00023125"/>
    </source>
</evidence>
<dbReference type="SMART" id="SM00345">
    <property type="entry name" value="HTH_GNTR"/>
    <property type="match status" value="1"/>
</dbReference>